<dbReference type="GO" id="GO:0043653">
    <property type="term" value="P:mitochondrial fragmentation involved in apoptotic process"/>
    <property type="evidence" value="ECO:0007669"/>
    <property type="project" value="TreeGrafter"/>
</dbReference>
<dbReference type="InterPro" id="IPR011990">
    <property type="entry name" value="TPR-like_helical_dom_sf"/>
</dbReference>
<reference evidence="13" key="2">
    <citation type="submission" date="2014-07" db="EMBL/GenBank/DDBJ databases">
        <authorList>
            <person name="Hull J."/>
        </authorList>
    </citation>
    <scope>NUCLEOTIDE SEQUENCE</scope>
</reference>
<organism evidence="13">
    <name type="scientific">Lygus hesperus</name>
    <name type="common">Western plant bug</name>
    <dbReference type="NCBI Taxonomy" id="30085"/>
    <lineage>
        <taxon>Eukaryota</taxon>
        <taxon>Metazoa</taxon>
        <taxon>Ecdysozoa</taxon>
        <taxon>Arthropoda</taxon>
        <taxon>Hexapoda</taxon>
        <taxon>Insecta</taxon>
        <taxon>Pterygota</taxon>
        <taxon>Neoptera</taxon>
        <taxon>Paraneoptera</taxon>
        <taxon>Hemiptera</taxon>
        <taxon>Heteroptera</taxon>
        <taxon>Panheteroptera</taxon>
        <taxon>Cimicomorpha</taxon>
        <taxon>Miridae</taxon>
        <taxon>Mirini</taxon>
        <taxon>Lygus</taxon>
    </lineage>
</organism>
<dbReference type="PANTHER" id="PTHR13247:SF0">
    <property type="entry name" value="MITOCHONDRIAL FISSION 1 PROTEIN"/>
    <property type="match status" value="1"/>
</dbReference>
<evidence type="ECO:0000256" key="6">
    <source>
        <dbReference type="ARBA" id="ARBA00022787"/>
    </source>
</evidence>
<keyword evidence="9 11" id="KW-0472">Membrane</keyword>
<dbReference type="InterPro" id="IPR033745">
    <property type="entry name" value="Fis1_cytosol"/>
</dbReference>
<proteinExistence type="inferred from homology"/>
<dbReference type="EMBL" id="GDHC01007924">
    <property type="protein sequence ID" value="JAQ10705.1"/>
    <property type="molecule type" value="Transcribed_RNA"/>
</dbReference>
<dbReference type="SUPFAM" id="SSF48452">
    <property type="entry name" value="TPR-like"/>
    <property type="match status" value="1"/>
</dbReference>
<dbReference type="GO" id="GO:0000422">
    <property type="term" value="P:autophagy of mitochondrion"/>
    <property type="evidence" value="ECO:0007669"/>
    <property type="project" value="TreeGrafter"/>
</dbReference>
<evidence type="ECO:0000256" key="8">
    <source>
        <dbReference type="ARBA" id="ARBA00023128"/>
    </source>
</evidence>
<keyword evidence="10" id="KW-0576">Peroxisome</keyword>
<evidence type="ECO:0000256" key="12">
    <source>
        <dbReference type="SAM" id="Phobius"/>
    </source>
</evidence>
<evidence type="ECO:0000256" key="11">
    <source>
        <dbReference type="PIRNR" id="PIRNR008835"/>
    </source>
</evidence>
<dbReference type="InterPro" id="IPR028061">
    <property type="entry name" value="Fis1_TPR_C"/>
</dbReference>
<evidence type="ECO:0000313" key="14">
    <source>
        <dbReference type="EMBL" id="JAG56866.1"/>
    </source>
</evidence>
<comment type="domain">
    <text evidence="11">The C-terminus is required for mitochondrial localization, while the N-terminus is necessary for mitochondrial fission.</text>
</comment>
<keyword evidence="7 12" id="KW-1133">Transmembrane helix</keyword>
<evidence type="ECO:0000256" key="3">
    <source>
        <dbReference type="ARBA" id="ARBA00008937"/>
    </source>
</evidence>
<dbReference type="GO" id="GO:0000266">
    <property type="term" value="P:mitochondrial fission"/>
    <property type="evidence" value="ECO:0007669"/>
    <property type="project" value="UniProtKB-UniRule"/>
</dbReference>
<reference evidence="13" key="1">
    <citation type="journal article" date="2014" name="PLoS ONE">
        <title>Transcriptome-Based Identification of ABC Transporters in the Western Tarnished Plant Bug Lygus hesperus.</title>
        <authorList>
            <person name="Hull J.J."/>
            <person name="Chaney K."/>
            <person name="Geib S.M."/>
            <person name="Fabrick J.A."/>
            <person name="Brent C.S."/>
            <person name="Walsh D."/>
            <person name="Lavine L.C."/>
        </authorList>
    </citation>
    <scope>NUCLEOTIDE SEQUENCE</scope>
</reference>
<accession>A0A0A9WLK5</accession>
<dbReference type="PANTHER" id="PTHR13247">
    <property type="entry name" value="TETRATRICOPEPTIDE REPEAT PROTEIN 11 TPR REPEAT PROTEIN 11"/>
    <property type="match status" value="1"/>
</dbReference>
<dbReference type="EMBL" id="GBRD01004536">
    <property type="protein sequence ID" value="JAG61285.1"/>
    <property type="molecule type" value="Transcribed_RNA"/>
</dbReference>
<comment type="subcellular location">
    <subcellularLocation>
        <location evidence="2">Mitochondrion outer membrane</location>
        <topology evidence="2">Single-pass membrane protein</topology>
    </subcellularLocation>
    <subcellularLocation>
        <location evidence="1">Peroxisome membrane</location>
        <topology evidence="1">Single-pass membrane protein</topology>
    </subcellularLocation>
</comment>
<reference evidence="15" key="4">
    <citation type="journal article" date="2016" name="Gigascience">
        <title>De novo construction of an expanded transcriptome assembly for the western tarnished plant bug, Lygus hesperus.</title>
        <authorList>
            <person name="Tassone E.E."/>
            <person name="Geib S.M."/>
            <person name="Hall B."/>
            <person name="Fabrick J.A."/>
            <person name="Brent C.S."/>
            <person name="Hull J.J."/>
        </authorList>
    </citation>
    <scope>NUCLEOTIDE SEQUENCE</scope>
</reference>
<dbReference type="Pfam" id="PF14852">
    <property type="entry name" value="Fis1_TPR_N"/>
    <property type="match status" value="1"/>
</dbReference>
<dbReference type="InterPro" id="IPR028058">
    <property type="entry name" value="Fis1_TPR_N"/>
</dbReference>
<keyword evidence="4 12" id="KW-0812">Transmembrane</keyword>
<dbReference type="PIRSF" id="PIRSF008835">
    <property type="entry name" value="TPR_repeat_11_Fis1"/>
    <property type="match status" value="1"/>
</dbReference>
<evidence type="ECO:0000256" key="2">
    <source>
        <dbReference type="ARBA" id="ARBA00004572"/>
    </source>
</evidence>
<evidence type="ECO:0000313" key="13">
    <source>
        <dbReference type="EMBL" id="JAG07393.1"/>
    </source>
</evidence>
<dbReference type="AlphaFoldDB" id="A0A0A9WLK5"/>
<keyword evidence="8 11" id="KW-0496">Mitochondrion</keyword>
<dbReference type="GO" id="GO:0016559">
    <property type="term" value="P:peroxisome fission"/>
    <property type="evidence" value="ECO:0007669"/>
    <property type="project" value="TreeGrafter"/>
</dbReference>
<dbReference type="GO" id="GO:0005741">
    <property type="term" value="C:mitochondrial outer membrane"/>
    <property type="evidence" value="ECO:0007669"/>
    <property type="project" value="UniProtKB-SubCell"/>
</dbReference>
<evidence type="ECO:0000256" key="1">
    <source>
        <dbReference type="ARBA" id="ARBA00004549"/>
    </source>
</evidence>
<dbReference type="Pfam" id="PF14853">
    <property type="entry name" value="Fis1_TPR_C"/>
    <property type="match status" value="1"/>
</dbReference>
<sequence>MMEEILDEVVSTEDLKKYEAIYYKEIDANNVKKESTFNYAWCLVRSKYATDIRKGICLLENLFKDGNEKERRDYVYFLAIGFAKLRDYPKALEYVRTFLSLEPANQQVQNLEIVIKKRMEKDGLKGIALVGGGALAVGALVGLGMLLSKK</sequence>
<dbReference type="Gene3D" id="1.25.40.10">
    <property type="entry name" value="Tetratricopeptide repeat domain"/>
    <property type="match status" value="1"/>
</dbReference>
<dbReference type="CDD" id="cd12212">
    <property type="entry name" value="Fis1"/>
    <property type="match status" value="1"/>
</dbReference>
<feature type="transmembrane region" description="Helical" evidence="12">
    <location>
        <begin position="126"/>
        <end position="147"/>
    </location>
</feature>
<comment type="similarity">
    <text evidence="3 11">Belongs to the FIS1 family.</text>
</comment>
<reference evidence="14" key="3">
    <citation type="submission" date="2014-09" db="EMBL/GenBank/DDBJ databases">
        <authorList>
            <person name="Magalhaes I.L.F."/>
            <person name="Oliveira U."/>
            <person name="Santos F.R."/>
            <person name="Vidigal T.H.D.A."/>
            <person name="Brescovit A.D."/>
            <person name="Santos A.J."/>
        </authorList>
    </citation>
    <scope>NUCLEOTIDE SEQUENCE</scope>
</reference>
<protein>
    <recommendedName>
        <fullName evidence="11">Mitochondrial fission 1 protein</fullName>
    </recommendedName>
</protein>
<name>A0A0A9WLK5_LYGHE</name>
<evidence type="ECO:0000313" key="15">
    <source>
        <dbReference type="EMBL" id="JAQ10705.1"/>
    </source>
</evidence>
<dbReference type="EMBL" id="GBHO01036211">
    <property type="protein sequence ID" value="JAG07393.1"/>
    <property type="molecule type" value="Transcribed_RNA"/>
</dbReference>
<dbReference type="InterPro" id="IPR016543">
    <property type="entry name" value="Fis1"/>
</dbReference>
<gene>
    <name evidence="13" type="primary">Fis1</name>
    <name evidence="13" type="ORF">CM83_19544</name>
    <name evidence="15" type="ORF">g.23356</name>
</gene>
<evidence type="ECO:0000256" key="7">
    <source>
        <dbReference type="ARBA" id="ARBA00022989"/>
    </source>
</evidence>
<dbReference type="GO" id="GO:0005778">
    <property type="term" value="C:peroxisomal membrane"/>
    <property type="evidence" value="ECO:0007669"/>
    <property type="project" value="UniProtKB-SubCell"/>
</dbReference>
<dbReference type="EMBL" id="GBRD01008955">
    <property type="protein sequence ID" value="JAG56866.1"/>
    <property type="molecule type" value="Transcribed_RNA"/>
</dbReference>
<evidence type="ECO:0000256" key="5">
    <source>
        <dbReference type="ARBA" id="ARBA00022703"/>
    </source>
</evidence>
<comment type="function">
    <text evidence="11">Involved in the fragmentation of the mitochondrial network and its perinuclear clustering.</text>
</comment>
<evidence type="ECO:0000256" key="4">
    <source>
        <dbReference type="ARBA" id="ARBA00022692"/>
    </source>
</evidence>
<dbReference type="FunFam" id="1.25.40.10:FF:000147">
    <property type="entry name" value="Mitochondrial fission 1 protein"/>
    <property type="match status" value="1"/>
</dbReference>
<keyword evidence="5" id="KW-0053">Apoptosis</keyword>
<evidence type="ECO:0000256" key="9">
    <source>
        <dbReference type="ARBA" id="ARBA00023136"/>
    </source>
</evidence>
<keyword evidence="6 11" id="KW-1000">Mitochondrion outer membrane</keyword>
<evidence type="ECO:0000256" key="10">
    <source>
        <dbReference type="ARBA" id="ARBA00023140"/>
    </source>
</evidence>